<organism evidence="1">
    <name type="scientific">Siphoviridae sp. ctv0N24</name>
    <dbReference type="NCBI Taxonomy" id="2826509"/>
    <lineage>
        <taxon>Viruses</taxon>
        <taxon>Duplodnaviria</taxon>
        <taxon>Heunggongvirae</taxon>
        <taxon>Uroviricota</taxon>
        <taxon>Caudoviricetes</taxon>
    </lineage>
</organism>
<proteinExistence type="predicted"/>
<evidence type="ECO:0000313" key="1">
    <source>
        <dbReference type="EMBL" id="DAD89093.1"/>
    </source>
</evidence>
<reference evidence="1" key="1">
    <citation type="journal article" date="2021" name="Proc. Natl. Acad. Sci. U.S.A.">
        <title>A Catalog of Tens of Thousands of Viruses from Human Metagenomes Reveals Hidden Associations with Chronic Diseases.</title>
        <authorList>
            <person name="Tisza M.J."/>
            <person name="Buck C.B."/>
        </authorList>
    </citation>
    <scope>NUCLEOTIDE SEQUENCE</scope>
    <source>
        <strain evidence="1">Ctv0N24</strain>
    </source>
</reference>
<dbReference type="EMBL" id="BK015052">
    <property type="protein sequence ID" value="DAD89093.1"/>
    <property type="molecule type" value="Genomic_DNA"/>
</dbReference>
<accession>A0A8S5N349</accession>
<protein>
    <submittedName>
        <fullName evidence="1">Uncharacterized protein</fullName>
    </submittedName>
</protein>
<name>A0A8S5N349_9CAUD</name>
<sequence length="63" mass="7313">MNKKIKCFLTGDCRFKSSDTESKCDDKEKTCTITETCYKCGKKYTAIFTYKQLGIPVKRRESL</sequence>